<dbReference type="EMBL" id="FUYQ01000005">
    <property type="protein sequence ID" value="SKB40395.1"/>
    <property type="molecule type" value="Genomic_DNA"/>
</dbReference>
<keyword evidence="2" id="KW-1185">Reference proteome</keyword>
<gene>
    <name evidence="1" type="ORF">SAMN05660349_00947</name>
</gene>
<protein>
    <submittedName>
        <fullName evidence="1">Uncharacterized protein</fullName>
    </submittedName>
</protein>
<name>A0A1T5AZJ7_9BACT</name>
<organism evidence="1 2">
    <name type="scientific">Parabacteroides chartae</name>
    <dbReference type="NCBI Taxonomy" id="1037355"/>
    <lineage>
        <taxon>Bacteria</taxon>
        <taxon>Pseudomonadati</taxon>
        <taxon>Bacteroidota</taxon>
        <taxon>Bacteroidia</taxon>
        <taxon>Bacteroidales</taxon>
        <taxon>Tannerellaceae</taxon>
        <taxon>Parabacteroides</taxon>
    </lineage>
</organism>
<accession>A0A1T5AZJ7</accession>
<evidence type="ECO:0000313" key="2">
    <source>
        <dbReference type="Proteomes" id="UP000190852"/>
    </source>
</evidence>
<proteinExistence type="predicted"/>
<dbReference type="Proteomes" id="UP000190852">
    <property type="component" value="Unassembled WGS sequence"/>
</dbReference>
<evidence type="ECO:0000313" key="1">
    <source>
        <dbReference type="EMBL" id="SKB40395.1"/>
    </source>
</evidence>
<reference evidence="2" key="1">
    <citation type="submission" date="2017-02" db="EMBL/GenBank/DDBJ databases">
        <authorList>
            <person name="Varghese N."/>
            <person name="Submissions S."/>
        </authorList>
    </citation>
    <scope>NUCLEOTIDE SEQUENCE [LARGE SCALE GENOMIC DNA]</scope>
    <source>
        <strain evidence="2">DSM 24967</strain>
    </source>
</reference>
<dbReference type="AlphaFoldDB" id="A0A1T5AZJ7"/>
<sequence>MQRYNPTKGLSSFFAIKHVKQHIINMKGSTVIVPPFIFVIRLYRLQNLLKVQINTNHGIESLLRIPIKQLIFPEK</sequence>